<proteinExistence type="predicted"/>
<keyword evidence="3" id="KW-1185">Reference proteome</keyword>
<dbReference type="InterPro" id="IPR012902">
    <property type="entry name" value="N_methyl_site"/>
</dbReference>
<keyword evidence="1" id="KW-1133">Transmembrane helix</keyword>
<evidence type="ECO:0000313" key="2">
    <source>
        <dbReference type="EMBL" id="MFM4893280.1"/>
    </source>
</evidence>
<organism evidence="2 3">
    <name type="scientific">Aeromonas bivalvium</name>
    <dbReference type="NCBI Taxonomy" id="440079"/>
    <lineage>
        <taxon>Bacteria</taxon>
        <taxon>Pseudomonadati</taxon>
        <taxon>Pseudomonadota</taxon>
        <taxon>Gammaproteobacteria</taxon>
        <taxon>Aeromonadales</taxon>
        <taxon>Aeromonadaceae</taxon>
        <taxon>Aeromonas</taxon>
    </lineage>
</organism>
<keyword evidence="1" id="KW-0812">Transmembrane</keyword>
<feature type="transmembrane region" description="Helical" evidence="1">
    <location>
        <begin position="20"/>
        <end position="39"/>
    </location>
</feature>
<dbReference type="Proteomes" id="UP001630969">
    <property type="component" value="Unassembled WGS sequence"/>
</dbReference>
<gene>
    <name evidence="2" type="ORF">ACEUDJ_10450</name>
</gene>
<dbReference type="NCBIfam" id="TIGR02532">
    <property type="entry name" value="IV_pilin_GFxxxE"/>
    <property type="match status" value="1"/>
</dbReference>
<keyword evidence="1" id="KW-0472">Membrane</keyword>
<evidence type="ECO:0000313" key="3">
    <source>
        <dbReference type="Proteomes" id="UP001630969"/>
    </source>
</evidence>
<evidence type="ECO:0000256" key="1">
    <source>
        <dbReference type="SAM" id="Phobius"/>
    </source>
</evidence>
<dbReference type="EMBL" id="JBGXBU010000003">
    <property type="protein sequence ID" value="MFM4893280.1"/>
    <property type="molecule type" value="Genomic_DNA"/>
</dbReference>
<dbReference type="Pfam" id="PF07963">
    <property type="entry name" value="N_methyl"/>
    <property type="match status" value="1"/>
</dbReference>
<name>A0ABW9GQ35_9GAMM</name>
<comment type="caution">
    <text evidence="2">The sequence shown here is derived from an EMBL/GenBank/DDBJ whole genome shotgun (WGS) entry which is preliminary data.</text>
</comment>
<dbReference type="RefSeq" id="WP_408821471.1">
    <property type="nucleotide sequence ID" value="NZ_JBGXBU010000003.1"/>
</dbReference>
<reference evidence="2 3" key="1">
    <citation type="submission" date="2024-09" db="EMBL/GenBank/DDBJ databases">
        <title>Aeromonas strains Genome sequencing and assembly.</title>
        <authorList>
            <person name="Hu X."/>
            <person name="Tang B."/>
        </authorList>
    </citation>
    <scope>NUCLEOTIDE SEQUENCE [LARGE SCALE GENOMIC DNA]</scope>
    <source>
        <strain evidence="2 3">NB23SCDHY001</strain>
    </source>
</reference>
<sequence>MARGHRHAVKADLMKHSRQAGFTLLEVLLAAMLMGWPGATAMQLRPTS</sequence>
<protein>
    <submittedName>
        <fullName evidence="2">Prepilin-type N-terminal cleavage/methylation domain-containing protein</fullName>
    </submittedName>
</protein>
<accession>A0ABW9GQ35</accession>